<dbReference type="PRINTS" id="PR00033">
    <property type="entry name" value="HTHASNC"/>
</dbReference>
<dbReference type="SUPFAM" id="SSF54909">
    <property type="entry name" value="Dimeric alpha+beta barrel"/>
    <property type="match status" value="1"/>
</dbReference>
<evidence type="ECO:0000256" key="1">
    <source>
        <dbReference type="ARBA" id="ARBA00023015"/>
    </source>
</evidence>
<keyword evidence="6" id="KW-1185">Reference proteome</keyword>
<dbReference type="Proteomes" id="UP001501588">
    <property type="component" value="Unassembled WGS sequence"/>
</dbReference>
<dbReference type="Pfam" id="PF01037">
    <property type="entry name" value="AsnC_trans_reg"/>
    <property type="match status" value="1"/>
</dbReference>
<reference evidence="6" key="1">
    <citation type="journal article" date="2019" name="Int. J. Syst. Evol. Microbiol.">
        <title>The Global Catalogue of Microorganisms (GCM) 10K type strain sequencing project: providing services to taxonomists for standard genome sequencing and annotation.</title>
        <authorList>
            <consortium name="The Broad Institute Genomics Platform"/>
            <consortium name="The Broad Institute Genome Sequencing Center for Infectious Disease"/>
            <person name="Wu L."/>
            <person name="Ma J."/>
        </authorList>
    </citation>
    <scope>NUCLEOTIDE SEQUENCE [LARGE SCALE GENOMIC DNA]</scope>
    <source>
        <strain evidence="6">JCM 9933</strain>
    </source>
</reference>
<dbReference type="SMART" id="SM00344">
    <property type="entry name" value="HTH_ASNC"/>
    <property type="match status" value="1"/>
</dbReference>
<evidence type="ECO:0000313" key="6">
    <source>
        <dbReference type="Proteomes" id="UP001501588"/>
    </source>
</evidence>
<comment type="caution">
    <text evidence="5">The sequence shown here is derived from an EMBL/GenBank/DDBJ whole genome shotgun (WGS) entry which is preliminary data.</text>
</comment>
<dbReference type="InterPro" id="IPR019887">
    <property type="entry name" value="Tscrpt_reg_AsnC/Lrp_C"/>
</dbReference>
<dbReference type="CDD" id="cd00090">
    <property type="entry name" value="HTH_ARSR"/>
    <property type="match status" value="1"/>
</dbReference>
<dbReference type="PANTHER" id="PTHR30154:SF46">
    <property type="entry name" value="TRANSCRIPTIONAL REGULATORY PROTEIN"/>
    <property type="match status" value="1"/>
</dbReference>
<dbReference type="Gene3D" id="3.30.70.920">
    <property type="match status" value="1"/>
</dbReference>
<evidence type="ECO:0000259" key="4">
    <source>
        <dbReference type="PROSITE" id="PS50956"/>
    </source>
</evidence>
<keyword evidence="3" id="KW-0804">Transcription</keyword>
<evidence type="ECO:0000256" key="3">
    <source>
        <dbReference type="ARBA" id="ARBA00023163"/>
    </source>
</evidence>
<dbReference type="Pfam" id="PF13412">
    <property type="entry name" value="HTH_24"/>
    <property type="match status" value="1"/>
</dbReference>
<protein>
    <submittedName>
        <fullName evidence="5">Lrp/AsnC family transcriptional regulator</fullName>
    </submittedName>
</protein>
<dbReference type="PROSITE" id="PS50956">
    <property type="entry name" value="HTH_ASNC_2"/>
    <property type="match status" value="1"/>
</dbReference>
<dbReference type="InterPro" id="IPR000485">
    <property type="entry name" value="AsnC-type_HTH_dom"/>
</dbReference>
<proteinExistence type="predicted"/>
<dbReference type="SUPFAM" id="SSF46785">
    <property type="entry name" value="Winged helix' DNA-binding domain"/>
    <property type="match status" value="1"/>
</dbReference>
<evidence type="ECO:0000313" key="5">
    <source>
        <dbReference type="EMBL" id="GAA0572106.1"/>
    </source>
</evidence>
<organism evidence="5 6">
    <name type="scientific">Craurococcus roseus</name>
    <dbReference type="NCBI Taxonomy" id="77585"/>
    <lineage>
        <taxon>Bacteria</taxon>
        <taxon>Pseudomonadati</taxon>
        <taxon>Pseudomonadota</taxon>
        <taxon>Alphaproteobacteria</taxon>
        <taxon>Acetobacterales</taxon>
        <taxon>Acetobacteraceae</taxon>
        <taxon>Craurococcus</taxon>
    </lineage>
</organism>
<accession>A0ABP3PVF4</accession>
<dbReference type="InterPro" id="IPR011008">
    <property type="entry name" value="Dimeric_a/b-barrel"/>
</dbReference>
<sequence length="161" mass="17398">MDGKRGKNAPELDAVDRRILRALQRDGRLSIVALAEEVGLSPTPCQRRVRRLEQEGVVAGYTAVLDLARLGLPLQAFVLVSLDSHAEDVVARFQAALSGRPEVLAAYSMSGEMDYLLHVAAADFEAYADFALKALLRMPGVKETRSSFVLQALKPPGGAPL</sequence>
<dbReference type="InterPro" id="IPR019885">
    <property type="entry name" value="Tscrpt_reg_HTH_AsnC-type_CS"/>
</dbReference>
<dbReference type="Gene3D" id="1.10.10.10">
    <property type="entry name" value="Winged helix-like DNA-binding domain superfamily/Winged helix DNA-binding domain"/>
    <property type="match status" value="1"/>
</dbReference>
<dbReference type="EMBL" id="BAAAFZ010000008">
    <property type="protein sequence ID" value="GAA0572106.1"/>
    <property type="molecule type" value="Genomic_DNA"/>
</dbReference>
<dbReference type="InterPro" id="IPR019888">
    <property type="entry name" value="Tscrpt_reg_AsnC-like"/>
</dbReference>
<keyword evidence="2" id="KW-0238">DNA-binding</keyword>
<dbReference type="PANTHER" id="PTHR30154">
    <property type="entry name" value="LEUCINE-RESPONSIVE REGULATORY PROTEIN"/>
    <property type="match status" value="1"/>
</dbReference>
<dbReference type="InterPro" id="IPR036390">
    <property type="entry name" value="WH_DNA-bd_sf"/>
</dbReference>
<keyword evidence="1" id="KW-0805">Transcription regulation</keyword>
<dbReference type="InterPro" id="IPR036388">
    <property type="entry name" value="WH-like_DNA-bd_sf"/>
</dbReference>
<dbReference type="PROSITE" id="PS00519">
    <property type="entry name" value="HTH_ASNC_1"/>
    <property type="match status" value="1"/>
</dbReference>
<feature type="domain" description="HTH asnC-type" evidence="4">
    <location>
        <begin position="12"/>
        <end position="73"/>
    </location>
</feature>
<dbReference type="InterPro" id="IPR011991">
    <property type="entry name" value="ArsR-like_HTH"/>
</dbReference>
<gene>
    <name evidence="5" type="ORF">GCM10009416_08420</name>
</gene>
<name>A0ABP3PVF4_9PROT</name>
<evidence type="ECO:0000256" key="2">
    <source>
        <dbReference type="ARBA" id="ARBA00023125"/>
    </source>
</evidence>